<keyword evidence="2" id="KW-1185">Reference proteome</keyword>
<comment type="caution">
    <text evidence="1">The sequence shown here is derived from an EMBL/GenBank/DDBJ whole genome shotgun (WGS) entry which is preliminary data.</text>
</comment>
<dbReference type="RefSeq" id="WP_377964753.1">
    <property type="nucleotide sequence ID" value="NZ_JBHZOL010000071.1"/>
</dbReference>
<dbReference type="EMBL" id="JBHZOL010000071">
    <property type="protein sequence ID" value="MFE4106723.1"/>
    <property type="molecule type" value="Genomic_DNA"/>
</dbReference>
<reference evidence="1 2" key="1">
    <citation type="submission" date="2024-10" db="EMBL/GenBank/DDBJ databases">
        <authorList>
            <person name="Ratan Roy A."/>
            <person name="Morales Sandoval P.H."/>
            <person name="De Los Santos Villalobos S."/>
            <person name="Chakraborty S."/>
            <person name="Mukherjee J."/>
        </authorList>
    </citation>
    <scope>NUCLEOTIDE SEQUENCE [LARGE SCALE GENOMIC DNA]</scope>
    <source>
        <strain evidence="1 2">S1</strain>
    </source>
</reference>
<protein>
    <submittedName>
        <fullName evidence="1">Cyanoexosortase A system-associated protein</fullName>
    </submittedName>
</protein>
<gene>
    <name evidence="1" type="ORF">ACFVKH_10580</name>
</gene>
<sequence length="208" mass="24390">MTSKNPVAPQAKLKPLPFPTEISLNNFEFLSSDAIQPHSAKNSGSQNRLINGYVYEYEQAERSLTIEMYYLFDTSGNVIGFLNENTTIPAEAVAPHLRTERYQAAIGYYLLFSHQTKDYLVSCINPKGESTVTLPQFRANRYRYDIWSPRLLRWMFTSENIRDFRCLWVVISLTDKSDSVQERYAILENVWFDWYGQWQPKFSRLQTR</sequence>
<name>A0ABW6IEX2_9CYAN</name>
<dbReference type="InterPro" id="IPR026411">
    <property type="entry name" value="Cyanosort_A_assoc"/>
</dbReference>
<dbReference type="NCBIfam" id="TIGR04153">
    <property type="entry name" value="cyanosortA_assc"/>
    <property type="match status" value="1"/>
</dbReference>
<evidence type="ECO:0000313" key="2">
    <source>
        <dbReference type="Proteomes" id="UP001600165"/>
    </source>
</evidence>
<proteinExistence type="predicted"/>
<evidence type="ECO:0000313" key="1">
    <source>
        <dbReference type="EMBL" id="MFE4106723.1"/>
    </source>
</evidence>
<dbReference type="Proteomes" id="UP001600165">
    <property type="component" value="Unassembled WGS sequence"/>
</dbReference>
<organism evidence="1 2">
    <name type="scientific">Almyronema epifaneia S1</name>
    <dbReference type="NCBI Taxonomy" id="2991925"/>
    <lineage>
        <taxon>Bacteria</taxon>
        <taxon>Bacillati</taxon>
        <taxon>Cyanobacteriota</taxon>
        <taxon>Cyanophyceae</taxon>
        <taxon>Nodosilineales</taxon>
        <taxon>Nodosilineaceae</taxon>
        <taxon>Almyronema</taxon>
        <taxon>Almyronema epifaneia</taxon>
    </lineage>
</organism>
<accession>A0ABW6IEX2</accession>